<name>A0A518XJZ1_9GAMM</name>
<gene>
    <name evidence="1" type="ORF">D8B20_21505</name>
</gene>
<keyword evidence="1" id="KW-0614">Plasmid</keyword>
<protein>
    <recommendedName>
        <fullName evidence="3">EexN family lipoprotein</fullName>
    </recommendedName>
</protein>
<evidence type="ECO:0008006" key="3">
    <source>
        <dbReference type="Google" id="ProtNLM"/>
    </source>
</evidence>
<dbReference type="OrthoDB" id="6428844at2"/>
<dbReference type="NCBIfam" id="NF033894">
    <property type="entry name" value="Eex_IncN"/>
    <property type="match status" value="1"/>
</dbReference>
<dbReference type="KEGG" id="pdis:D8B20_21505"/>
<dbReference type="AlphaFoldDB" id="A0A518XJZ1"/>
<proteinExistence type="predicted"/>
<geneLocation type="plasmid" evidence="1 2">
    <name>unnamed3</name>
</geneLocation>
<dbReference type="PROSITE" id="PS51257">
    <property type="entry name" value="PROKAR_LIPOPROTEIN"/>
    <property type="match status" value="1"/>
</dbReference>
<sequence length="72" mass="8012">MKIALPVLALSALLAGCKEEAKSVDWYKENRSELAKVYQKCVASGDDSDNCKNAKQAHYDIQQKDAPVTQFH</sequence>
<dbReference type="Proteomes" id="UP000319411">
    <property type="component" value="Plasmid unnamed3"/>
</dbReference>
<dbReference type="InterPro" id="IPR047937">
    <property type="entry name" value="Eex_IncN-like"/>
</dbReference>
<reference evidence="1 2" key="1">
    <citation type="submission" date="2018-10" db="EMBL/GenBank/DDBJ databases">
        <title>Genome Sequencing of Pantoea dispersa DSM 32899.</title>
        <authorList>
            <person name="Nawrath M."/>
            <person name="Ottenheim C."/>
            <person name="Wilm A."/>
            <person name="Zimmermann W."/>
            <person name="Wu J.C."/>
        </authorList>
    </citation>
    <scope>NUCLEOTIDE SEQUENCE [LARGE SCALE GENOMIC DNA]</scope>
    <source>
        <strain evidence="1 2">DSM 32899</strain>
        <plasmid evidence="1 2">unnamed3</plasmid>
    </source>
</reference>
<keyword evidence="2" id="KW-1185">Reference proteome</keyword>
<evidence type="ECO:0000313" key="2">
    <source>
        <dbReference type="Proteomes" id="UP000319411"/>
    </source>
</evidence>
<organism evidence="1 2">
    <name type="scientific">Candidatus Pantoea soli</name>
    <dbReference type="NCBI Taxonomy" id="3098669"/>
    <lineage>
        <taxon>Bacteria</taxon>
        <taxon>Pseudomonadati</taxon>
        <taxon>Pseudomonadota</taxon>
        <taxon>Gammaproteobacteria</taxon>
        <taxon>Enterobacterales</taxon>
        <taxon>Erwiniaceae</taxon>
        <taxon>Pantoea</taxon>
    </lineage>
</organism>
<dbReference type="EMBL" id="CP032705">
    <property type="protein sequence ID" value="QDY44508.1"/>
    <property type="molecule type" value="Genomic_DNA"/>
</dbReference>
<evidence type="ECO:0000313" key="1">
    <source>
        <dbReference type="EMBL" id="QDY44508.1"/>
    </source>
</evidence>
<accession>A0A518XJZ1</accession>